<sequence>MQPLLTLLQINDSMFPIGSFTHSYGLESYVSQGIVKDTPSATVYAKNMLRHSIYYNDAAFLQKAWALLEAKKPVRELQKLDELVTALKVPAEIRDASKKLGIRFLKLTQELRPVKKCSDYLNKIQEGKLHGHYAVAFAMYAHASGITLKDALLAFYYNTLNGIVTNCAKLVPIGQGDAQKILFDLQPTIKQLVDEQGSMEEEMIGLCCIGQEVRCMQHEKQYSRLYIS</sequence>
<reference evidence="4 5" key="1">
    <citation type="submission" date="2019-08" db="EMBL/GenBank/DDBJ databases">
        <authorList>
            <person name="Shi S."/>
        </authorList>
    </citation>
    <scope>NUCLEOTIDE SEQUENCE [LARGE SCALE GENOMIC DNA]</scope>
    <source>
        <strain evidence="4 5">GY10130</strain>
    </source>
</reference>
<name>A0A5C8J1K8_9BACT</name>
<dbReference type="RefSeq" id="WP_147923641.1">
    <property type="nucleotide sequence ID" value="NZ_VRTY01000108.1"/>
</dbReference>
<keyword evidence="2 3" id="KW-0143">Chaperone</keyword>
<dbReference type="OrthoDB" id="9798772at2"/>
<keyword evidence="3" id="KW-0963">Cytoplasm</keyword>
<organism evidence="4 5">
    <name type="scientific">Pontibacter qinzhouensis</name>
    <dbReference type="NCBI Taxonomy" id="2603253"/>
    <lineage>
        <taxon>Bacteria</taxon>
        <taxon>Pseudomonadati</taxon>
        <taxon>Bacteroidota</taxon>
        <taxon>Cytophagia</taxon>
        <taxon>Cytophagales</taxon>
        <taxon>Hymenobacteraceae</taxon>
        <taxon>Pontibacter</taxon>
    </lineage>
</organism>
<dbReference type="InterPro" id="IPR038277">
    <property type="entry name" value="UreF_sf"/>
</dbReference>
<gene>
    <name evidence="3" type="primary">ureF</name>
    <name evidence="4" type="ORF">FVR03_20495</name>
</gene>
<proteinExistence type="inferred from homology"/>
<dbReference type="GO" id="GO:0005737">
    <property type="term" value="C:cytoplasm"/>
    <property type="evidence" value="ECO:0007669"/>
    <property type="project" value="UniProtKB-SubCell"/>
</dbReference>
<evidence type="ECO:0000256" key="1">
    <source>
        <dbReference type="ARBA" id="ARBA00022988"/>
    </source>
</evidence>
<evidence type="ECO:0000313" key="4">
    <source>
        <dbReference type="EMBL" id="TXK29651.1"/>
    </source>
</evidence>
<comment type="caution">
    <text evidence="4">The sequence shown here is derived from an EMBL/GenBank/DDBJ whole genome shotgun (WGS) entry which is preliminary data.</text>
</comment>
<protein>
    <recommendedName>
        <fullName evidence="3">Urease accessory protein UreF</fullName>
    </recommendedName>
</protein>
<dbReference type="AlphaFoldDB" id="A0A5C8J1K8"/>
<keyword evidence="5" id="KW-1185">Reference proteome</keyword>
<comment type="function">
    <text evidence="3">Required for maturation of urease via the functional incorporation of the urease nickel metallocenter.</text>
</comment>
<comment type="subcellular location">
    <subcellularLocation>
        <location evidence="3">Cytoplasm</location>
    </subcellularLocation>
</comment>
<comment type="subunit">
    <text evidence="3">UreD, UreF and UreG form a complex that acts as a GTP-hydrolysis-dependent molecular chaperone, activating the urease apoprotein by helping to assemble the nickel containing metallocenter of UreC. The UreE protein probably delivers the nickel.</text>
</comment>
<accession>A0A5C8J1K8</accession>
<dbReference type="PIRSF" id="PIRSF009467">
    <property type="entry name" value="Ureas_acces_UreF"/>
    <property type="match status" value="1"/>
</dbReference>
<dbReference type="GO" id="GO:0016151">
    <property type="term" value="F:nickel cation binding"/>
    <property type="evidence" value="ECO:0007669"/>
    <property type="project" value="UniProtKB-UniRule"/>
</dbReference>
<dbReference type="PANTHER" id="PTHR33620">
    <property type="entry name" value="UREASE ACCESSORY PROTEIN F"/>
    <property type="match status" value="1"/>
</dbReference>
<dbReference type="Gene3D" id="1.10.4190.10">
    <property type="entry name" value="Urease accessory protein UreF"/>
    <property type="match status" value="1"/>
</dbReference>
<dbReference type="EMBL" id="VRTY01000108">
    <property type="protein sequence ID" value="TXK29651.1"/>
    <property type="molecule type" value="Genomic_DNA"/>
</dbReference>
<dbReference type="HAMAP" id="MF_01385">
    <property type="entry name" value="UreF"/>
    <property type="match status" value="1"/>
</dbReference>
<dbReference type="Pfam" id="PF01730">
    <property type="entry name" value="UreF"/>
    <property type="match status" value="1"/>
</dbReference>
<evidence type="ECO:0000256" key="2">
    <source>
        <dbReference type="ARBA" id="ARBA00023186"/>
    </source>
</evidence>
<dbReference type="PANTHER" id="PTHR33620:SF1">
    <property type="entry name" value="UREASE ACCESSORY PROTEIN F"/>
    <property type="match status" value="1"/>
</dbReference>
<comment type="similarity">
    <text evidence="3">Belongs to the UreF family.</text>
</comment>
<keyword evidence="1 3" id="KW-0996">Nickel insertion</keyword>
<dbReference type="InterPro" id="IPR002639">
    <property type="entry name" value="UreF"/>
</dbReference>
<dbReference type="Proteomes" id="UP000321926">
    <property type="component" value="Unassembled WGS sequence"/>
</dbReference>
<evidence type="ECO:0000256" key="3">
    <source>
        <dbReference type="HAMAP-Rule" id="MF_01385"/>
    </source>
</evidence>
<evidence type="ECO:0000313" key="5">
    <source>
        <dbReference type="Proteomes" id="UP000321926"/>
    </source>
</evidence>